<reference evidence="1" key="2">
    <citation type="submission" date="2022-06" db="UniProtKB">
        <authorList>
            <consortium name="EnsemblMetazoa"/>
        </authorList>
    </citation>
    <scope>IDENTIFICATION</scope>
</reference>
<accession>A0A8R2JNM7</accession>
<dbReference type="KEGG" id="api:115033684"/>
<dbReference type="Proteomes" id="UP000007819">
    <property type="component" value="Chromosome A1"/>
</dbReference>
<dbReference type="AlphaFoldDB" id="A0A8R2JNM7"/>
<name>A0A8R2JNM7_ACYPI</name>
<proteinExistence type="predicted"/>
<evidence type="ECO:0000313" key="2">
    <source>
        <dbReference type="Proteomes" id="UP000007819"/>
    </source>
</evidence>
<dbReference type="EnsemblMetazoa" id="XM_029486830.1">
    <property type="protein sequence ID" value="XP_029342690.1"/>
    <property type="gene ID" value="LOC115033684"/>
</dbReference>
<protein>
    <submittedName>
        <fullName evidence="1">Uncharacterized protein</fullName>
    </submittedName>
</protein>
<dbReference type="GeneID" id="115033684"/>
<sequence length="232" mass="27892">MTRNEEFDTKSVIEDIVYPYEGHLNSHEAYIMLQDMIEAEKEALRNVSKLEDDIIKMIEIRCRERIVFKLKIDSLDWDRNHGIRKLLQNEKDKKLALSKRDKAKQIDNSLPYHVIIKRLFTQDKNALNVREKIIQNFRRNTNKRFIRTKKIFITKQFKLQSMVKALETNQVKEVELKNKTFLLCSLLKNELNVLALRMERYNETRIERYNILASYLNSYPDFKTLSPLKLYF</sequence>
<evidence type="ECO:0000313" key="1">
    <source>
        <dbReference type="EnsemblMetazoa" id="XP_029342690.1"/>
    </source>
</evidence>
<dbReference type="OrthoDB" id="6626618at2759"/>
<reference evidence="2" key="1">
    <citation type="submission" date="2010-06" db="EMBL/GenBank/DDBJ databases">
        <authorList>
            <person name="Jiang H."/>
            <person name="Abraham K."/>
            <person name="Ali S."/>
            <person name="Alsbrooks S.L."/>
            <person name="Anim B.N."/>
            <person name="Anosike U.S."/>
            <person name="Attaway T."/>
            <person name="Bandaranaike D.P."/>
            <person name="Battles P.K."/>
            <person name="Bell S.N."/>
            <person name="Bell A.V."/>
            <person name="Beltran B."/>
            <person name="Bickham C."/>
            <person name="Bustamante Y."/>
            <person name="Caleb T."/>
            <person name="Canada A."/>
            <person name="Cardenas V."/>
            <person name="Carter K."/>
            <person name="Chacko J."/>
            <person name="Chandrabose M.N."/>
            <person name="Chavez D."/>
            <person name="Chavez A."/>
            <person name="Chen L."/>
            <person name="Chu H.-S."/>
            <person name="Claassen K.J."/>
            <person name="Cockrell R."/>
            <person name="Collins M."/>
            <person name="Cooper J.A."/>
            <person name="Cree A."/>
            <person name="Curry S.M."/>
            <person name="Da Y."/>
            <person name="Dao M.D."/>
            <person name="Das B."/>
            <person name="Davila M.-L."/>
            <person name="Davy-Carroll L."/>
            <person name="Denson S."/>
            <person name="Dinh H."/>
            <person name="Ebong V.E."/>
            <person name="Edwards J.R."/>
            <person name="Egan A."/>
            <person name="El-Daye J."/>
            <person name="Escobedo L."/>
            <person name="Fernandez S."/>
            <person name="Fernando P.R."/>
            <person name="Flagg N."/>
            <person name="Forbes L.D."/>
            <person name="Fowler R.G."/>
            <person name="Fu Q."/>
            <person name="Gabisi R.A."/>
            <person name="Ganer J."/>
            <person name="Garbino Pronczuk A."/>
            <person name="Garcia R.M."/>
            <person name="Garner T."/>
            <person name="Garrett T.E."/>
            <person name="Gonzalez D.A."/>
            <person name="Hamid H."/>
            <person name="Hawkins E.S."/>
            <person name="Hirani K."/>
            <person name="Hogues M.E."/>
            <person name="Hollins B."/>
            <person name="Hsiao C.-H."/>
            <person name="Jabil R."/>
            <person name="James M.L."/>
            <person name="Jhangiani S.N."/>
            <person name="Johnson B."/>
            <person name="Johnson Q."/>
            <person name="Joshi V."/>
            <person name="Kalu J.B."/>
            <person name="Kam C."/>
            <person name="Kashfia A."/>
            <person name="Keebler J."/>
            <person name="Kisamo H."/>
            <person name="Kovar C.L."/>
            <person name="Lago L.A."/>
            <person name="Lai C.-Y."/>
            <person name="Laidlaw J."/>
            <person name="Lara F."/>
            <person name="Le T.-K."/>
            <person name="Lee S.L."/>
            <person name="Legall F.H."/>
            <person name="Lemon S.J."/>
            <person name="Lewis L.R."/>
            <person name="Li B."/>
            <person name="Liu Y."/>
            <person name="Liu Y.-S."/>
            <person name="Lopez J."/>
            <person name="Lozado R.J."/>
            <person name="Lu J."/>
            <person name="Madu R.C."/>
            <person name="Maheshwari M."/>
            <person name="Maheshwari R."/>
            <person name="Malloy K."/>
            <person name="Martinez E."/>
            <person name="Mathew T."/>
            <person name="Mercado I.C."/>
            <person name="Mercado C."/>
            <person name="Meyer B."/>
            <person name="Montgomery K."/>
            <person name="Morgan M.B."/>
            <person name="Munidasa M."/>
            <person name="Nazareth L.V."/>
            <person name="Nelson J."/>
            <person name="Ng B.M."/>
            <person name="Nguyen N.B."/>
            <person name="Nguyen P.Q."/>
            <person name="Nguyen T."/>
            <person name="Obregon M."/>
            <person name="Okwuonu G.O."/>
            <person name="Onwere C.G."/>
            <person name="Orozco G."/>
            <person name="Parra A."/>
            <person name="Patel S."/>
            <person name="Patil S."/>
            <person name="Perez A."/>
            <person name="Perez Y."/>
            <person name="Pham C."/>
            <person name="Primus E.L."/>
            <person name="Pu L.-L."/>
            <person name="Puazo M."/>
            <person name="Qin X."/>
            <person name="Quiroz J.B."/>
            <person name="Reese J."/>
            <person name="Richards S."/>
            <person name="Rives C.M."/>
            <person name="Robberts R."/>
            <person name="Ruiz S.J."/>
            <person name="Ruiz M.J."/>
            <person name="Santibanez J."/>
            <person name="Schneider B.W."/>
            <person name="Sisson I."/>
            <person name="Smith M."/>
            <person name="Sodergren E."/>
            <person name="Song X.-Z."/>
            <person name="Song B.B."/>
            <person name="Summersgill H."/>
            <person name="Thelus R."/>
            <person name="Thornton R.D."/>
            <person name="Trejos Z.Y."/>
            <person name="Usmani K."/>
            <person name="Vattathil S."/>
            <person name="Villasana D."/>
            <person name="Walker D.L."/>
            <person name="Wang S."/>
            <person name="Wang K."/>
            <person name="White C.S."/>
            <person name="Williams A.C."/>
            <person name="Williamson J."/>
            <person name="Wilson K."/>
            <person name="Woghiren I.O."/>
            <person name="Woodworth J.R."/>
            <person name="Worley K.C."/>
            <person name="Wright R.A."/>
            <person name="Wu W."/>
            <person name="Young L."/>
            <person name="Zhang L."/>
            <person name="Zhang J."/>
            <person name="Zhu Y."/>
            <person name="Muzny D.M."/>
            <person name="Weinstock G."/>
            <person name="Gibbs R.A."/>
        </authorList>
    </citation>
    <scope>NUCLEOTIDE SEQUENCE [LARGE SCALE GENOMIC DNA]</scope>
    <source>
        <strain evidence="2">LSR1</strain>
    </source>
</reference>
<organism evidence="1 2">
    <name type="scientific">Acyrthosiphon pisum</name>
    <name type="common">Pea aphid</name>
    <dbReference type="NCBI Taxonomy" id="7029"/>
    <lineage>
        <taxon>Eukaryota</taxon>
        <taxon>Metazoa</taxon>
        <taxon>Ecdysozoa</taxon>
        <taxon>Arthropoda</taxon>
        <taxon>Hexapoda</taxon>
        <taxon>Insecta</taxon>
        <taxon>Pterygota</taxon>
        <taxon>Neoptera</taxon>
        <taxon>Paraneoptera</taxon>
        <taxon>Hemiptera</taxon>
        <taxon>Sternorrhyncha</taxon>
        <taxon>Aphidomorpha</taxon>
        <taxon>Aphidoidea</taxon>
        <taxon>Aphididae</taxon>
        <taxon>Macrosiphini</taxon>
        <taxon>Acyrthosiphon</taxon>
    </lineage>
</organism>
<dbReference type="RefSeq" id="XP_029342690.1">
    <property type="nucleotide sequence ID" value="XM_029486830.1"/>
</dbReference>
<keyword evidence="2" id="KW-1185">Reference proteome</keyword>